<organism evidence="3 4">
    <name type="scientific">Polarella glacialis</name>
    <name type="common">Dinoflagellate</name>
    <dbReference type="NCBI Taxonomy" id="89957"/>
    <lineage>
        <taxon>Eukaryota</taxon>
        <taxon>Sar</taxon>
        <taxon>Alveolata</taxon>
        <taxon>Dinophyceae</taxon>
        <taxon>Suessiales</taxon>
        <taxon>Suessiaceae</taxon>
        <taxon>Polarella</taxon>
    </lineage>
</organism>
<accession>A0A813GMA7</accession>
<dbReference type="SUPFAM" id="SSF51064">
    <property type="entry name" value="Head domain of nucleotide exchange factor GrpE"/>
    <property type="match status" value="1"/>
</dbReference>
<keyword evidence="1" id="KW-0143">Chaperone</keyword>
<feature type="region of interest" description="Disordered" evidence="2">
    <location>
        <begin position="116"/>
        <end position="170"/>
    </location>
</feature>
<dbReference type="GO" id="GO:0051087">
    <property type="term" value="F:protein-folding chaperone binding"/>
    <property type="evidence" value="ECO:0007669"/>
    <property type="project" value="InterPro"/>
</dbReference>
<feature type="compositionally biased region" description="Basic and acidic residues" evidence="2">
    <location>
        <begin position="129"/>
        <end position="163"/>
    </location>
</feature>
<dbReference type="InterPro" id="IPR000740">
    <property type="entry name" value="GrpE"/>
</dbReference>
<dbReference type="AlphaFoldDB" id="A0A813GMA7"/>
<evidence type="ECO:0000256" key="2">
    <source>
        <dbReference type="SAM" id="MobiDB-lite"/>
    </source>
</evidence>
<comment type="caution">
    <text evidence="3">The sequence shown here is derived from an EMBL/GenBank/DDBJ whole genome shotgun (WGS) entry which is preliminary data.</text>
</comment>
<dbReference type="Gene3D" id="2.30.22.10">
    <property type="entry name" value="Head domain of nucleotide exchange factor GrpE"/>
    <property type="match status" value="1"/>
</dbReference>
<reference evidence="3" key="1">
    <citation type="submission" date="2021-02" db="EMBL/GenBank/DDBJ databases">
        <authorList>
            <person name="Dougan E. K."/>
            <person name="Rhodes N."/>
            <person name="Thang M."/>
            <person name="Chan C."/>
        </authorList>
    </citation>
    <scope>NUCLEOTIDE SEQUENCE</scope>
</reference>
<name>A0A813GMA7_POLGL</name>
<dbReference type="EMBL" id="CAJNNV010029163">
    <property type="protein sequence ID" value="CAE8627388.1"/>
    <property type="molecule type" value="Genomic_DNA"/>
</dbReference>
<evidence type="ECO:0000313" key="4">
    <source>
        <dbReference type="Proteomes" id="UP000654075"/>
    </source>
</evidence>
<keyword evidence="4" id="KW-1185">Reference proteome</keyword>
<dbReference type="GO" id="GO:0000774">
    <property type="term" value="F:adenyl-nucleotide exchange factor activity"/>
    <property type="evidence" value="ECO:0007669"/>
    <property type="project" value="InterPro"/>
</dbReference>
<gene>
    <name evidence="3" type="ORF">PGLA1383_LOCUS44171</name>
</gene>
<proteinExistence type="predicted"/>
<feature type="non-terminal residue" evidence="3">
    <location>
        <position position="170"/>
    </location>
</feature>
<dbReference type="Proteomes" id="UP000654075">
    <property type="component" value="Unassembled WGS sequence"/>
</dbReference>
<evidence type="ECO:0008006" key="5">
    <source>
        <dbReference type="Google" id="ProtNLM"/>
    </source>
</evidence>
<sequence>DRRKRSTTNFATKTVEVYAEFDRFATPSTGGACQGIHEGVSMVRDLFKGTMDRFGVSPLLADVGDPFVATRHESVGSADSSNLPDNSVAEVVQPGWILDAQSPKPVVLRKATVKLAKHGPKVPTPRPAAEAKAEAESKAAEAKAEAESKAAEAKAKAEAEAAEAKVPPSA</sequence>
<dbReference type="InterPro" id="IPR009012">
    <property type="entry name" value="GrpE_head"/>
</dbReference>
<evidence type="ECO:0000256" key="1">
    <source>
        <dbReference type="ARBA" id="ARBA00023186"/>
    </source>
</evidence>
<evidence type="ECO:0000313" key="3">
    <source>
        <dbReference type="EMBL" id="CAE8627388.1"/>
    </source>
</evidence>
<dbReference type="GO" id="GO:0042803">
    <property type="term" value="F:protein homodimerization activity"/>
    <property type="evidence" value="ECO:0007669"/>
    <property type="project" value="InterPro"/>
</dbReference>
<dbReference type="OrthoDB" id="201635at2759"/>
<protein>
    <recommendedName>
        <fullName evidence="5">GrpE protein homolog</fullName>
    </recommendedName>
</protein>
<dbReference type="GO" id="GO:0006457">
    <property type="term" value="P:protein folding"/>
    <property type="evidence" value="ECO:0007669"/>
    <property type="project" value="InterPro"/>
</dbReference>
<dbReference type="Pfam" id="PF01025">
    <property type="entry name" value="GrpE"/>
    <property type="match status" value="1"/>
</dbReference>